<organism evidence="2 3">
    <name type="scientific">Paxillus rubicundulus Ve08.2h10</name>
    <dbReference type="NCBI Taxonomy" id="930991"/>
    <lineage>
        <taxon>Eukaryota</taxon>
        <taxon>Fungi</taxon>
        <taxon>Dikarya</taxon>
        <taxon>Basidiomycota</taxon>
        <taxon>Agaricomycotina</taxon>
        <taxon>Agaricomycetes</taxon>
        <taxon>Agaricomycetidae</taxon>
        <taxon>Boletales</taxon>
        <taxon>Paxilineae</taxon>
        <taxon>Paxillaceae</taxon>
        <taxon>Paxillus</taxon>
    </lineage>
</organism>
<dbReference type="EMBL" id="KN826602">
    <property type="protein sequence ID" value="KIK78408.1"/>
    <property type="molecule type" value="Genomic_DNA"/>
</dbReference>
<feature type="domain" description="Chromo" evidence="1">
    <location>
        <begin position="2"/>
        <end position="67"/>
    </location>
</feature>
<dbReference type="GO" id="GO:0006338">
    <property type="term" value="P:chromatin remodeling"/>
    <property type="evidence" value="ECO:0007669"/>
    <property type="project" value="UniProtKB-ARBA"/>
</dbReference>
<evidence type="ECO:0000313" key="3">
    <source>
        <dbReference type="Proteomes" id="UP000054538"/>
    </source>
</evidence>
<gene>
    <name evidence="2" type="ORF">PAXRUDRAFT_164107</name>
</gene>
<reference evidence="2 3" key="1">
    <citation type="submission" date="2014-04" db="EMBL/GenBank/DDBJ databases">
        <authorList>
            <consortium name="DOE Joint Genome Institute"/>
            <person name="Kuo A."/>
            <person name="Kohler A."/>
            <person name="Jargeat P."/>
            <person name="Nagy L.G."/>
            <person name="Floudas D."/>
            <person name="Copeland A."/>
            <person name="Barry K.W."/>
            <person name="Cichocki N."/>
            <person name="Veneault-Fourrey C."/>
            <person name="LaButti K."/>
            <person name="Lindquist E.A."/>
            <person name="Lipzen A."/>
            <person name="Lundell T."/>
            <person name="Morin E."/>
            <person name="Murat C."/>
            <person name="Sun H."/>
            <person name="Tunlid A."/>
            <person name="Henrissat B."/>
            <person name="Grigoriev I.V."/>
            <person name="Hibbett D.S."/>
            <person name="Martin F."/>
            <person name="Nordberg H.P."/>
            <person name="Cantor M.N."/>
            <person name="Hua S.X."/>
        </authorList>
    </citation>
    <scope>NUCLEOTIDE SEQUENCE [LARGE SCALE GENOMIC DNA]</scope>
    <source>
        <strain evidence="2 3">Ve08.2h10</strain>
    </source>
</reference>
<evidence type="ECO:0000259" key="1">
    <source>
        <dbReference type="PROSITE" id="PS50013"/>
    </source>
</evidence>
<dbReference type="InterPro" id="IPR000953">
    <property type="entry name" value="Chromo/chromo_shadow_dom"/>
</dbReference>
<feature type="non-terminal residue" evidence="2">
    <location>
        <position position="1"/>
    </location>
</feature>
<keyword evidence="3" id="KW-1185">Reference proteome</keyword>
<dbReference type="HOGENOM" id="CLU_204935_0_0_1"/>
<reference evidence="3" key="2">
    <citation type="submission" date="2015-01" db="EMBL/GenBank/DDBJ databases">
        <title>Evolutionary Origins and Diversification of the Mycorrhizal Mutualists.</title>
        <authorList>
            <consortium name="DOE Joint Genome Institute"/>
            <consortium name="Mycorrhizal Genomics Consortium"/>
            <person name="Kohler A."/>
            <person name="Kuo A."/>
            <person name="Nagy L.G."/>
            <person name="Floudas D."/>
            <person name="Copeland A."/>
            <person name="Barry K.W."/>
            <person name="Cichocki N."/>
            <person name="Veneault-Fourrey C."/>
            <person name="LaButti K."/>
            <person name="Lindquist E.A."/>
            <person name="Lipzen A."/>
            <person name="Lundell T."/>
            <person name="Morin E."/>
            <person name="Murat C."/>
            <person name="Riley R."/>
            <person name="Ohm R."/>
            <person name="Sun H."/>
            <person name="Tunlid A."/>
            <person name="Henrissat B."/>
            <person name="Grigoriev I.V."/>
            <person name="Hibbett D.S."/>
            <person name="Martin F."/>
        </authorList>
    </citation>
    <scope>NUCLEOTIDE SEQUENCE [LARGE SCALE GENOMIC DNA]</scope>
    <source>
        <strain evidence="3">Ve08.2h10</strain>
    </source>
</reference>
<name>A0A0D0CSS2_9AGAM</name>
<dbReference type="InterPro" id="IPR016197">
    <property type="entry name" value="Chromo-like_dom_sf"/>
</dbReference>
<proteinExistence type="predicted"/>
<dbReference type="PROSITE" id="PS50013">
    <property type="entry name" value="CHROMO_2"/>
    <property type="match status" value="1"/>
</dbReference>
<dbReference type="Proteomes" id="UP000054538">
    <property type="component" value="Unassembled WGS sequence"/>
</dbReference>
<dbReference type="Gene3D" id="2.40.50.40">
    <property type="match status" value="1"/>
</dbReference>
<dbReference type="InParanoid" id="A0A0D0CSS2"/>
<evidence type="ECO:0000313" key="2">
    <source>
        <dbReference type="EMBL" id="KIK78408.1"/>
    </source>
</evidence>
<dbReference type="SUPFAM" id="SSF54160">
    <property type="entry name" value="Chromo domain-like"/>
    <property type="match status" value="1"/>
</dbReference>
<sequence>EYEIEEILDSKVNRQCRNCQLSYLVRWTRYEGTNEETSWLLATELSHVSELVSGFHSTYLTKPSQLLN</sequence>
<accession>A0A0D0CSS2</accession>
<dbReference type="OrthoDB" id="3364639at2759"/>
<dbReference type="AlphaFoldDB" id="A0A0D0CSS2"/>
<protein>
    <recommendedName>
        <fullName evidence="1">Chromo domain-containing protein</fullName>
    </recommendedName>
</protein>
<dbReference type="STRING" id="930991.A0A0D0CSS2"/>